<evidence type="ECO:0000313" key="2">
    <source>
        <dbReference type="EMBL" id="KPI91282.1"/>
    </source>
</evidence>
<name>A0A194PDF7_PAPXU</name>
<accession>A0A194PDF7</accession>
<keyword evidence="1" id="KW-0812">Transmembrane</keyword>
<keyword evidence="3" id="KW-1185">Reference proteome</keyword>
<dbReference type="Proteomes" id="UP000053268">
    <property type="component" value="Unassembled WGS sequence"/>
</dbReference>
<dbReference type="AlphaFoldDB" id="A0A194PDF7"/>
<reference evidence="2 3" key="1">
    <citation type="journal article" date="2015" name="Nat. Commun.">
        <title>Outbred genome sequencing and CRISPR/Cas9 gene editing in butterflies.</title>
        <authorList>
            <person name="Li X."/>
            <person name="Fan D."/>
            <person name="Zhang W."/>
            <person name="Liu G."/>
            <person name="Zhang L."/>
            <person name="Zhao L."/>
            <person name="Fang X."/>
            <person name="Chen L."/>
            <person name="Dong Y."/>
            <person name="Chen Y."/>
            <person name="Ding Y."/>
            <person name="Zhao R."/>
            <person name="Feng M."/>
            <person name="Zhu Y."/>
            <person name="Feng Y."/>
            <person name="Jiang X."/>
            <person name="Zhu D."/>
            <person name="Xiang H."/>
            <person name="Feng X."/>
            <person name="Li S."/>
            <person name="Wang J."/>
            <person name="Zhang G."/>
            <person name="Kronforst M.R."/>
            <person name="Wang W."/>
        </authorList>
    </citation>
    <scope>NUCLEOTIDE SEQUENCE [LARGE SCALE GENOMIC DNA]</scope>
    <source>
        <strain evidence="2">Ya'a_city_454_Px</strain>
        <tissue evidence="2">Whole body</tissue>
    </source>
</reference>
<evidence type="ECO:0000313" key="3">
    <source>
        <dbReference type="Proteomes" id="UP000053268"/>
    </source>
</evidence>
<organism evidence="2 3">
    <name type="scientific">Papilio xuthus</name>
    <name type="common">Asian swallowtail butterfly</name>
    <dbReference type="NCBI Taxonomy" id="66420"/>
    <lineage>
        <taxon>Eukaryota</taxon>
        <taxon>Metazoa</taxon>
        <taxon>Ecdysozoa</taxon>
        <taxon>Arthropoda</taxon>
        <taxon>Hexapoda</taxon>
        <taxon>Insecta</taxon>
        <taxon>Pterygota</taxon>
        <taxon>Neoptera</taxon>
        <taxon>Endopterygota</taxon>
        <taxon>Lepidoptera</taxon>
        <taxon>Glossata</taxon>
        <taxon>Ditrysia</taxon>
        <taxon>Papilionoidea</taxon>
        <taxon>Papilionidae</taxon>
        <taxon>Papilioninae</taxon>
        <taxon>Papilio</taxon>
    </lineage>
</organism>
<dbReference type="EMBL" id="KQ459606">
    <property type="protein sequence ID" value="KPI91282.1"/>
    <property type="molecule type" value="Genomic_DNA"/>
</dbReference>
<keyword evidence="1" id="KW-1133">Transmembrane helix</keyword>
<gene>
    <name evidence="2" type="ORF">RR46_14786</name>
</gene>
<sequence>MTVLSISFKRGFWNQKPTFVLRSLCAAANLLHCDRHNGLSGLPHLHGLGRQLQLIAHLFENARSVLVCVLVSHDRRSFRSASRAKLRALDLQTLRVFIHILLSSLVYTLYGNAGIFMSTDFCTNYCYITQAILYTLYKALDGNEFDQYTSAVIGKYFDVRMPPH</sequence>
<proteinExistence type="predicted"/>
<evidence type="ECO:0000256" key="1">
    <source>
        <dbReference type="SAM" id="Phobius"/>
    </source>
</evidence>
<feature type="transmembrane region" description="Helical" evidence="1">
    <location>
        <begin position="96"/>
        <end position="117"/>
    </location>
</feature>
<protein>
    <submittedName>
        <fullName evidence="2">Uncharacterized protein</fullName>
    </submittedName>
</protein>
<keyword evidence="1" id="KW-0472">Membrane</keyword>